<evidence type="ECO:0000259" key="1">
    <source>
        <dbReference type="SMART" id="SM00860"/>
    </source>
</evidence>
<dbReference type="Proteomes" id="UP000593765">
    <property type="component" value="Chromosome"/>
</dbReference>
<evidence type="ECO:0000313" key="2">
    <source>
        <dbReference type="EMBL" id="QOV87743.1"/>
    </source>
</evidence>
<sequence length="181" mass="20531">MRDINELGPRPYRQSSLGPVREEEIQAFESHYSISLPTSFRKFLYALNGGRVRLRRYPDPVEGYGEINDFYGLGRKAADDEHALVNGWDIGNLWGEVRRLQQRLGNGVMPFARDAGDNQLFIDFRSPVPSVHRYVAETNTTYLVSPSYEEFIDSLQEVQRSPGAPVRQARLGGALTDDNPQ</sequence>
<dbReference type="EMBL" id="CP063458">
    <property type="protein sequence ID" value="QOV87743.1"/>
    <property type="molecule type" value="Genomic_DNA"/>
</dbReference>
<dbReference type="InterPro" id="IPR018958">
    <property type="entry name" value="Knr4/Smi1-like_dom"/>
</dbReference>
<keyword evidence="3" id="KW-1185">Reference proteome</keyword>
<dbReference type="InterPro" id="IPR037883">
    <property type="entry name" value="Knr4/Smi1-like_sf"/>
</dbReference>
<dbReference type="Pfam" id="PF09346">
    <property type="entry name" value="SMI1_KNR4"/>
    <property type="match status" value="1"/>
</dbReference>
<reference evidence="2 3" key="1">
    <citation type="submission" date="2020-10" db="EMBL/GenBank/DDBJ databases">
        <title>Wide distribution of Phycisphaera-like planctomycetes from WD2101 soil group in peatlands and genome analysis of the first cultivated representative.</title>
        <authorList>
            <person name="Dedysh S.N."/>
            <person name="Beletsky A.V."/>
            <person name="Ivanova A."/>
            <person name="Kulichevskaya I.S."/>
            <person name="Suzina N.E."/>
            <person name="Philippov D.A."/>
            <person name="Rakitin A.L."/>
            <person name="Mardanov A.V."/>
            <person name="Ravin N.V."/>
        </authorList>
    </citation>
    <scope>NUCLEOTIDE SEQUENCE [LARGE SCALE GENOMIC DNA]</scope>
    <source>
        <strain evidence="2 3">M1803</strain>
    </source>
</reference>
<proteinExistence type="predicted"/>
<dbReference type="RefSeq" id="WP_206290652.1">
    <property type="nucleotide sequence ID" value="NZ_CP063458.1"/>
</dbReference>
<gene>
    <name evidence="2" type="ORF">IPV69_15780</name>
</gene>
<dbReference type="SMART" id="SM00860">
    <property type="entry name" value="SMI1_KNR4"/>
    <property type="match status" value="1"/>
</dbReference>
<dbReference type="Gene3D" id="3.40.1580.10">
    <property type="entry name" value="SMI1/KNR4-like"/>
    <property type="match status" value="1"/>
</dbReference>
<accession>A0A7M2WQP4</accession>
<protein>
    <submittedName>
        <fullName evidence="2">SMI1/KNR4 family protein</fullName>
    </submittedName>
</protein>
<organism evidence="2 3">
    <name type="scientific">Humisphaera borealis</name>
    <dbReference type="NCBI Taxonomy" id="2807512"/>
    <lineage>
        <taxon>Bacteria</taxon>
        <taxon>Pseudomonadati</taxon>
        <taxon>Planctomycetota</taxon>
        <taxon>Phycisphaerae</taxon>
        <taxon>Tepidisphaerales</taxon>
        <taxon>Tepidisphaeraceae</taxon>
        <taxon>Humisphaera</taxon>
    </lineage>
</organism>
<name>A0A7M2WQP4_9BACT</name>
<feature type="domain" description="Knr4/Smi1-like" evidence="1">
    <location>
        <begin position="19"/>
        <end position="154"/>
    </location>
</feature>
<dbReference type="KEGG" id="hbs:IPV69_15780"/>
<dbReference type="AlphaFoldDB" id="A0A7M2WQP4"/>
<evidence type="ECO:0000313" key="3">
    <source>
        <dbReference type="Proteomes" id="UP000593765"/>
    </source>
</evidence>
<dbReference type="SUPFAM" id="SSF160631">
    <property type="entry name" value="SMI1/KNR4-like"/>
    <property type="match status" value="1"/>
</dbReference>